<organism evidence="2 3">
    <name type="scientific">Allomyces macrogynus (strain ATCC 38327)</name>
    <name type="common">Allomyces javanicus var. macrogynus</name>
    <dbReference type="NCBI Taxonomy" id="578462"/>
    <lineage>
        <taxon>Eukaryota</taxon>
        <taxon>Fungi</taxon>
        <taxon>Fungi incertae sedis</taxon>
        <taxon>Blastocladiomycota</taxon>
        <taxon>Blastocladiomycetes</taxon>
        <taxon>Blastocladiales</taxon>
        <taxon>Blastocladiaceae</taxon>
        <taxon>Allomyces</taxon>
    </lineage>
</organism>
<dbReference type="VEuPathDB" id="FungiDB:AMAG_10146"/>
<feature type="domain" description="N-acetyltransferase" evidence="1">
    <location>
        <begin position="104"/>
        <end position="264"/>
    </location>
</feature>
<proteinExistence type="predicted"/>
<sequence length="264" mass="29405">MSMASKPMPTQPRYLTGTMACDSAEVEVYPWEGGMVMTELTDSLRPFFKLTRDVTWNSSLEWIENYYESHRRGFRTIYVAWVPADKARANLTAFLAEHGPKGIICIETDEPLDVDVEDLISANGQVLSVPATSTSYWPIGTVAVDWDNTDYASSIFGGLDQARDQYSCRATGVAAISVLAIPPPFQGRGYAKALLDFSEQYAAGRLGAPSRPPAPYELGEDEDEVVPAHTPVRKLALHTSFRDKRNNRIYQRRGYTPTFVHDQG</sequence>
<evidence type="ECO:0000259" key="1">
    <source>
        <dbReference type="PROSITE" id="PS51186"/>
    </source>
</evidence>
<keyword evidence="3" id="KW-1185">Reference proteome</keyword>
<dbReference type="EMBL" id="GG745345">
    <property type="protein sequence ID" value="KNE64807.1"/>
    <property type="molecule type" value="Genomic_DNA"/>
</dbReference>
<dbReference type="SUPFAM" id="SSF55729">
    <property type="entry name" value="Acyl-CoA N-acyltransferases (Nat)"/>
    <property type="match status" value="1"/>
</dbReference>
<dbReference type="Gene3D" id="3.40.630.30">
    <property type="match status" value="1"/>
</dbReference>
<dbReference type="GO" id="GO:0016747">
    <property type="term" value="F:acyltransferase activity, transferring groups other than amino-acyl groups"/>
    <property type="evidence" value="ECO:0007669"/>
    <property type="project" value="InterPro"/>
</dbReference>
<dbReference type="AlphaFoldDB" id="A0A0L0SQM9"/>
<dbReference type="EMBL" id="GG745345">
    <property type="protein sequence ID" value="KNE64806.1"/>
    <property type="molecule type" value="Genomic_DNA"/>
</dbReference>
<accession>A0A0L0SQM9</accession>
<dbReference type="CDD" id="cd04301">
    <property type="entry name" value="NAT_SF"/>
    <property type="match status" value="1"/>
</dbReference>
<dbReference type="PROSITE" id="PS51186">
    <property type="entry name" value="GNAT"/>
    <property type="match status" value="1"/>
</dbReference>
<dbReference type="Pfam" id="PF00583">
    <property type="entry name" value="Acetyltransf_1"/>
    <property type="match status" value="1"/>
</dbReference>
<dbReference type="InterPro" id="IPR000182">
    <property type="entry name" value="GNAT_dom"/>
</dbReference>
<reference evidence="3" key="2">
    <citation type="submission" date="2009-11" db="EMBL/GenBank/DDBJ databases">
        <title>The Genome Sequence of Allomyces macrogynus strain ATCC 38327.</title>
        <authorList>
            <consortium name="The Broad Institute Genome Sequencing Platform"/>
            <person name="Russ C."/>
            <person name="Cuomo C."/>
            <person name="Shea T."/>
            <person name="Young S.K."/>
            <person name="Zeng Q."/>
            <person name="Koehrsen M."/>
            <person name="Haas B."/>
            <person name="Borodovsky M."/>
            <person name="Guigo R."/>
            <person name="Alvarado L."/>
            <person name="Berlin A."/>
            <person name="Borenstein D."/>
            <person name="Chen Z."/>
            <person name="Engels R."/>
            <person name="Freedman E."/>
            <person name="Gellesch M."/>
            <person name="Goldberg J."/>
            <person name="Griggs A."/>
            <person name="Gujja S."/>
            <person name="Heiman D."/>
            <person name="Hepburn T."/>
            <person name="Howarth C."/>
            <person name="Jen D."/>
            <person name="Larson L."/>
            <person name="Lewis B."/>
            <person name="Mehta T."/>
            <person name="Park D."/>
            <person name="Pearson M."/>
            <person name="Roberts A."/>
            <person name="Saif S."/>
            <person name="Shenoy N."/>
            <person name="Sisk P."/>
            <person name="Stolte C."/>
            <person name="Sykes S."/>
            <person name="Walk T."/>
            <person name="White J."/>
            <person name="Yandava C."/>
            <person name="Burger G."/>
            <person name="Gray M.W."/>
            <person name="Holland P.W.H."/>
            <person name="King N."/>
            <person name="Lang F.B.F."/>
            <person name="Roger A.J."/>
            <person name="Ruiz-Trillo I."/>
            <person name="Lander E."/>
            <person name="Nusbaum C."/>
        </authorList>
    </citation>
    <scope>NUCLEOTIDE SEQUENCE [LARGE SCALE GENOMIC DNA]</scope>
    <source>
        <strain evidence="3">ATCC 38327</strain>
    </source>
</reference>
<name>A0A0L0SQM9_ALLM3</name>
<evidence type="ECO:0000313" key="3">
    <source>
        <dbReference type="Proteomes" id="UP000054350"/>
    </source>
</evidence>
<reference evidence="2 3" key="1">
    <citation type="submission" date="2009-11" db="EMBL/GenBank/DDBJ databases">
        <title>Annotation of Allomyces macrogynus ATCC 38327.</title>
        <authorList>
            <consortium name="The Broad Institute Genome Sequencing Platform"/>
            <person name="Russ C."/>
            <person name="Cuomo C."/>
            <person name="Burger G."/>
            <person name="Gray M.W."/>
            <person name="Holland P.W.H."/>
            <person name="King N."/>
            <person name="Lang F.B.F."/>
            <person name="Roger A.J."/>
            <person name="Ruiz-Trillo I."/>
            <person name="Young S.K."/>
            <person name="Zeng Q."/>
            <person name="Gargeya S."/>
            <person name="Fitzgerald M."/>
            <person name="Haas B."/>
            <person name="Abouelleil A."/>
            <person name="Alvarado L."/>
            <person name="Arachchi H.M."/>
            <person name="Berlin A."/>
            <person name="Chapman S.B."/>
            <person name="Gearin G."/>
            <person name="Goldberg J."/>
            <person name="Griggs A."/>
            <person name="Gujja S."/>
            <person name="Hansen M."/>
            <person name="Heiman D."/>
            <person name="Howarth C."/>
            <person name="Larimer J."/>
            <person name="Lui A."/>
            <person name="MacDonald P.J.P."/>
            <person name="McCowen C."/>
            <person name="Montmayeur A."/>
            <person name="Murphy C."/>
            <person name="Neiman D."/>
            <person name="Pearson M."/>
            <person name="Priest M."/>
            <person name="Roberts A."/>
            <person name="Saif S."/>
            <person name="Shea T."/>
            <person name="Sisk P."/>
            <person name="Stolte C."/>
            <person name="Sykes S."/>
            <person name="Wortman J."/>
            <person name="Nusbaum C."/>
            <person name="Birren B."/>
        </authorList>
    </citation>
    <scope>NUCLEOTIDE SEQUENCE [LARGE SCALE GENOMIC DNA]</scope>
    <source>
        <strain evidence="2 3">ATCC 38327</strain>
    </source>
</reference>
<dbReference type="OrthoDB" id="5558527at2759"/>
<gene>
    <name evidence="2" type="ORF">AMAG_10146</name>
</gene>
<dbReference type="InterPro" id="IPR016181">
    <property type="entry name" value="Acyl_CoA_acyltransferase"/>
</dbReference>
<evidence type="ECO:0000313" key="2">
    <source>
        <dbReference type="EMBL" id="KNE64807.1"/>
    </source>
</evidence>
<dbReference type="Proteomes" id="UP000054350">
    <property type="component" value="Unassembled WGS sequence"/>
</dbReference>
<protein>
    <recommendedName>
        <fullName evidence="1">N-acetyltransferase domain-containing protein</fullName>
    </recommendedName>
</protein>